<dbReference type="Proteomes" id="UP000056732">
    <property type="component" value="Unassembled WGS sequence"/>
</dbReference>
<evidence type="ECO:0000313" key="3">
    <source>
        <dbReference type="Proteomes" id="UP000056732"/>
    </source>
</evidence>
<name>A0AAW3NIE8_9BURK</name>
<accession>A0AAW3NIE8</accession>
<evidence type="ECO:0000313" key="2">
    <source>
        <dbReference type="EMBL" id="KVT56534.1"/>
    </source>
</evidence>
<feature type="compositionally biased region" description="Basic and acidic residues" evidence="1">
    <location>
        <begin position="1"/>
        <end position="15"/>
    </location>
</feature>
<evidence type="ECO:0008006" key="4">
    <source>
        <dbReference type="Google" id="ProtNLM"/>
    </source>
</evidence>
<feature type="region of interest" description="Disordered" evidence="1">
    <location>
        <begin position="1"/>
        <end position="22"/>
    </location>
</feature>
<dbReference type="AlphaFoldDB" id="A0AAW3NIE8"/>
<reference evidence="2 3" key="1">
    <citation type="submission" date="2015-11" db="EMBL/GenBank/DDBJ databases">
        <title>Expanding the genomic diversity of Burkholderia species for the development of highly accurate diagnostics.</title>
        <authorList>
            <person name="Sahl J."/>
            <person name="Keim P."/>
            <person name="Wagner D."/>
        </authorList>
    </citation>
    <scope>NUCLEOTIDE SEQUENCE [LARGE SCALE GENOMIC DNA]</scope>
    <source>
        <strain evidence="2 3">MSMB1137WGS</strain>
    </source>
</reference>
<gene>
    <name evidence="2" type="ORF">WK53_31770</name>
</gene>
<dbReference type="RefSeq" id="WP_059927801.1">
    <property type="nucleotide sequence ID" value="NZ_LPCX01000081.1"/>
</dbReference>
<evidence type="ECO:0000256" key="1">
    <source>
        <dbReference type="SAM" id="MobiDB-lite"/>
    </source>
</evidence>
<organism evidence="2 3">
    <name type="scientific">Burkholderia ubonensis</name>
    <dbReference type="NCBI Taxonomy" id="101571"/>
    <lineage>
        <taxon>Bacteria</taxon>
        <taxon>Pseudomonadati</taxon>
        <taxon>Pseudomonadota</taxon>
        <taxon>Betaproteobacteria</taxon>
        <taxon>Burkholderiales</taxon>
        <taxon>Burkholderiaceae</taxon>
        <taxon>Burkholderia</taxon>
        <taxon>Burkholderia cepacia complex</taxon>
    </lineage>
</organism>
<proteinExistence type="predicted"/>
<sequence length="100" mass="11584">MADKVHQQSIDDAKPKRAAYGPRRALPLLPNLDQFPSEGYSRWADARPFVRRSREWVRQKEAVGLFPRGIRTAQNERLWPNAELKRFIQDPIGYRAPEAG</sequence>
<dbReference type="EMBL" id="LPDO01000054">
    <property type="protein sequence ID" value="KVT56534.1"/>
    <property type="molecule type" value="Genomic_DNA"/>
</dbReference>
<comment type="caution">
    <text evidence="2">The sequence shown here is derived from an EMBL/GenBank/DDBJ whole genome shotgun (WGS) entry which is preliminary data.</text>
</comment>
<protein>
    <recommendedName>
        <fullName evidence="4">Transcriptional regulator</fullName>
    </recommendedName>
</protein>